<organism evidence="3">
    <name type="scientific">marine metagenome</name>
    <dbReference type="NCBI Taxonomy" id="408172"/>
    <lineage>
        <taxon>unclassified sequences</taxon>
        <taxon>metagenomes</taxon>
        <taxon>ecological metagenomes</taxon>
    </lineage>
</organism>
<dbReference type="Pfam" id="PF23544">
    <property type="entry name" value="AtuA_ferredoxin"/>
    <property type="match status" value="1"/>
</dbReference>
<dbReference type="InterPro" id="IPR056362">
    <property type="entry name" value="AtuA-like_ferredoxin_dom"/>
</dbReference>
<feature type="domain" description="Acyclic terpene utilisation N-terminal" evidence="1">
    <location>
        <begin position="6"/>
        <end position="451"/>
    </location>
</feature>
<evidence type="ECO:0000259" key="1">
    <source>
        <dbReference type="Pfam" id="PF07287"/>
    </source>
</evidence>
<proteinExistence type="predicted"/>
<evidence type="ECO:0000313" key="3">
    <source>
        <dbReference type="EMBL" id="SUZ87298.1"/>
    </source>
</evidence>
<evidence type="ECO:0008006" key="4">
    <source>
        <dbReference type="Google" id="ProtNLM"/>
    </source>
</evidence>
<reference evidence="3" key="1">
    <citation type="submission" date="2018-05" db="EMBL/GenBank/DDBJ databases">
        <authorList>
            <person name="Lanie J.A."/>
            <person name="Ng W.-L."/>
            <person name="Kazmierczak K.M."/>
            <person name="Andrzejewski T.M."/>
            <person name="Davidsen T.M."/>
            <person name="Wayne K.J."/>
            <person name="Tettelin H."/>
            <person name="Glass J.I."/>
            <person name="Rusch D."/>
            <person name="Podicherti R."/>
            <person name="Tsui H.-C.T."/>
            <person name="Winkler M.E."/>
        </authorList>
    </citation>
    <scope>NUCLEOTIDE SEQUENCE</scope>
</reference>
<protein>
    <recommendedName>
        <fullName evidence="4">Terpene utilization protein AtuA</fullName>
    </recommendedName>
</protein>
<dbReference type="PANTHER" id="PTHR47708:SF2">
    <property type="entry name" value="SI:CH73-132F6.5"/>
    <property type="match status" value="1"/>
</dbReference>
<accession>A0A381R8T3</accession>
<feature type="domain" description="AtuA-like ferredoxin-fold" evidence="2">
    <location>
        <begin position="490"/>
        <end position="588"/>
    </location>
</feature>
<evidence type="ECO:0000259" key="2">
    <source>
        <dbReference type="Pfam" id="PF23544"/>
    </source>
</evidence>
<dbReference type="AlphaFoldDB" id="A0A381R8T3"/>
<dbReference type="Pfam" id="PF07287">
    <property type="entry name" value="AtuA"/>
    <property type="match status" value="1"/>
</dbReference>
<name>A0A381R8T3_9ZZZZ</name>
<gene>
    <name evidence="3" type="ORF">METZ01_LOCUS40152</name>
</gene>
<dbReference type="PANTHER" id="PTHR47708">
    <property type="match status" value="1"/>
</dbReference>
<dbReference type="EMBL" id="UINC01001717">
    <property type="protein sequence ID" value="SUZ87298.1"/>
    <property type="molecule type" value="Genomic_DNA"/>
</dbReference>
<dbReference type="InterPro" id="IPR010839">
    <property type="entry name" value="AtuA_N"/>
</dbReference>
<sequence length="599" mass="62922">MTKRTIRIGGASGFWGEAAMATPQLLAAGGLDYIVYDYLAEITMSIMARARARDQNRGFATDFVDAVLKPHLVDIAAQGVKLISNAGGVNPQACAAAAVQLIEDAGLDLTVAVVSGDDLMVHKAAFAQRGFMEMFSDQDFPDPAGIASINAYLGAFPIARALALGADIVITGRCVDSAVTLGACIDAFGWKPDEFDRLAGGSLAGHILECGPQATGGNFTDWHEVADSLVDIGYPIAEVSADGSFVCTKPENTGGQVTVATVAEQALYEIGDPQAYVLPDVVCDFSGIQIEQQGPNRVLVQGSVGYAAPAAYKVCATYADGFRGGQLLTFNGFDARSKAGVFADAAIARAKKQIKSQQLDDFTETSIEILGGVPEDFLGSHVGDYQEVALKIAARHRSAAGIGVLLKEITGLGLATPPGLCVFAGGRPKPSPVIRLFSFLLSKEEVSVRIHRGGETIDHTVAPVLTSEPAVPVPHTLPPSPKAQSALTPVPLIQLAYGRSGDKGDKANIGIIARQSEYLPYIWAALTPEVVASCFSRFLDGRVERFLLPGIHAINFVLHDVLGGGGIASLRNDAQGKGYAQILLAQPIDLPAPLAERIS</sequence>